<accession>A0A8S5PQU2</accession>
<proteinExistence type="predicted"/>
<protein>
    <submittedName>
        <fullName evidence="1">Uncharacterized protein</fullName>
    </submittedName>
</protein>
<organism evidence="1">
    <name type="scientific">Siphoviridae sp. ct96x5</name>
    <dbReference type="NCBI Taxonomy" id="2825367"/>
    <lineage>
        <taxon>Viruses</taxon>
        <taxon>Duplodnaviria</taxon>
        <taxon>Heunggongvirae</taxon>
        <taxon>Uroviricota</taxon>
        <taxon>Caudoviricetes</taxon>
    </lineage>
</organism>
<reference evidence="1" key="1">
    <citation type="journal article" date="2021" name="Proc. Natl. Acad. Sci. U.S.A.">
        <title>A Catalog of Tens of Thousands of Viruses from Human Metagenomes Reveals Hidden Associations with Chronic Diseases.</title>
        <authorList>
            <person name="Tisza M.J."/>
            <person name="Buck C.B."/>
        </authorList>
    </citation>
    <scope>NUCLEOTIDE SEQUENCE</scope>
    <source>
        <strain evidence="1">Ct96x5</strain>
    </source>
</reference>
<evidence type="ECO:0000313" key="1">
    <source>
        <dbReference type="EMBL" id="DAE09462.1"/>
    </source>
</evidence>
<dbReference type="EMBL" id="BK015488">
    <property type="protein sequence ID" value="DAE09462.1"/>
    <property type="molecule type" value="Genomic_DNA"/>
</dbReference>
<sequence>METIYIVAYDGHEGHDYYAFRNKDTAIKDVDADFHNTISNLKAQEWHVTVACDEPCRKELYVPDTGIYHEWSITESTLE</sequence>
<name>A0A8S5PQU2_9CAUD</name>